<dbReference type="PATRIC" id="fig|652.5.peg.1384"/>
<dbReference type="SUPFAM" id="SSF69635">
    <property type="entry name" value="Type III secretory system chaperone-like"/>
    <property type="match status" value="1"/>
</dbReference>
<dbReference type="KEGG" id="asr:WL1483_4354"/>
<dbReference type="RefSeq" id="WP_060584937.1">
    <property type="nucleotide sequence ID" value="NZ_CP013067.1"/>
</dbReference>
<dbReference type="Proteomes" id="UP000058114">
    <property type="component" value="Chromosome"/>
</dbReference>
<dbReference type="CDD" id="cd16364">
    <property type="entry name" value="T3SC_I-like"/>
    <property type="match status" value="1"/>
</dbReference>
<evidence type="ECO:0008006" key="3">
    <source>
        <dbReference type="Google" id="ProtNLM"/>
    </source>
</evidence>
<dbReference type="InterPro" id="IPR010261">
    <property type="entry name" value="Tir_chaperone"/>
</dbReference>
<sequence>MNTDIDQQLANMGIHTRFEHSGVETLTLERDDGTTYLVTVLRDPDGMRLHLTVRCSQPLPDALTRPLFVHLAHQALEPMRGGDGIGIYPDSDRLTLYRTRDLRTPILLADEMASMLDLAEQWDSRLLEATSTPLAPNQSPFIHGLMV</sequence>
<protein>
    <recommendedName>
        <fullName evidence="3">Type III secretion system chaperone</fullName>
    </recommendedName>
</protein>
<reference evidence="1 2" key="2">
    <citation type="journal article" date="2016" name="Genome Announc.">
        <title>Complete Genome Sequence of the Highly Virulent Aeromonas schubertii Strain WL1483, Isolated from Diseased Snakehead Fish (Channa argus) in China.</title>
        <authorList>
            <person name="Liu L."/>
            <person name="Li N."/>
            <person name="Zhang D."/>
            <person name="Fu X."/>
            <person name="Shi C."/>
            <person name="Lin Q."/>
            <person name="Hao G."/>
        </authorList>
    </citation>
    <scope>NUCLEOTIDE SEQUENCE [LARGE SCALE GENOMIC DNA]</scope>
    <source>
        <strain evidence="1 2">WL1483</strain>
    </source>
</reference>
<proteinExistence type="predicted"/>
<evidence type="ECO:0000313" key="1">
    <source>
        <dbReference type="EMBL" id="ALP43773.1"/>
    </source>
</evidence>
<dbReference type="EMBL" id="CP013067">
    <property type="protein sequence ID" value="ALP43773.1"/>
    <property type="molecule type" value="Genomic_DNA"/>
</dbReference>
<accession>A0A0S2SPV0</accession>
<name>A0A0S2SPV0_9GAMM</name>
<dbReference type="Gene3D" id="3.30.1460.10">
    <property type="match status" value="1"/>
</dbReference>
<reference evidence="2" key="1">
    <citation type="submission" date="2015-10" db="EMBL/GenBank/DDBJ databases">
        <title>Complete Genome Sequence of Aeromonas schubertii strain WL1483.</title>
        <authorList>
            <person name="Liu L."/>
        </authorList>
    </citation>
    <scope>NUCLEOTIDE SEQUENCE [LARGE SCALE GENOMIC DNA]</scope>
    <source>
        <strain evidence="2">WL1483</strain>
    </source>
</reference>
<gene>
    <name evidence="1" type="ORF">WL1483_4354</name>
</gene>
<dbReference type="AlphaFoldDB" id="A0A0S2SPV0"/>
<organism evidence="1 2">
    <name type="scientific">Aeromonas schubertii</name>
    <dbReference type="NCBI Taxonomy" id="652"/>
    <lineage>
        <taxon>Bacteria</taxon>
        <taxon>Pseudomonadati</taxon>
        <taxon>Pseudomonadota</taxon>
        <taxon>Gammaproteobacteria</taxon>
        <taxon>Aeromonadales</taxon>
        <taxon>Aeromonadaceae</taxon>
        <taxon>Aeromonas</taxon>
    </lineage>
</organism>
<dbReference type="GO" id="GO:0030254">
    <property type="term" value="P:protein secretion by the type III secretion system"/>
    <property type="evidence" value="ECO:0007669"/>
    <property type="project" value="InterPro"/>
</dbReference>
<dbReference type="Pfam" id="PF05932">
    <property type="entry name" value="CesT"/>
    <property type="match status" value="1"/>
</dbReference>
<evidence type="ECO:0000313" key="2">
    <source>
        <dbReference type="Proteomes" id="UP000058114"/>
    </source>
</evidence>